<dbReference type="Gene3D" id="2.60.120.10">
    <property type="entry name" value="Jelly Rolls"/>
    <property type="match status" value="1"/>
</dbReference>
<dbReference type="InterPro" id="IPR018490">
    <property type="entry name" value="cNMP-bd_dom_sf"/>
</dbReference>
<organism evidence="2 3">
    <name type="scientific">Kineothrix sedimenti</name>
    <dbReference type="NCBI Taxonomy" id="3123317"/>
    <lineage>
        <taxon>Bacteria</taxon>
        <taxon>Bacillati</taxon>
        <taxon>Bacillota</taxon>
        <taxon>Clostridia</taxon>
        <taxon>Lachnospirales</taxon>
        <taxon>Lachnospiraceae</taxon>
        <taxon>Kineothrix</taxon>
    </lineage>
</organism>
<dbReference type="InterPro" id="IPR014710">
    <property type="entry name" value="RmlC-like_jellyroll"/>
</dbReference>
<evidence type="ECO:0000313" key="2">
    <source>
        <dbReference type="EMBL" id="XAH75743.1"/>
    </source>
</evidence>
<dbReference type="InterPro" id="IPR000595">
    <property type="entry name" value="cNMP-bd_dom"/>
</dbReference>
<gene>
    <name evidence="2" type="ORF">V6984_08315</name>
</gene>
<dbReference type="SUPFAM" id="SSF51206">
    <property type="entry name" value="cAMP-binding domain-like"/>
    <property type="match status" value="1"/>
</dbReference>
<dbReference type="Pfam" id="PF00027">
    <property type="entry name" value="cNMP_binding"/>
    <property type="match status" value="1"/>
</dbReference>
<evidence type="ECO:0000259" key="1">
    <source>
        <dbReference type="Pfam" id="PF00027"/>
    </source>
</evidence>
<feature type="domain" description="Cyclic nucleotide-binding" evidence="1">
    <location>
        <begin position="3"/>
        <end position="73"/>
    </location>
</feature>
<name>A0ABZ3EZN0_9FIRM</name>
<dbReference type="Proteomes" id="UP001451571">
    <property type="component" value="Chromosome"/>
</dbReference>
<reference evidence="2 3" key="1">
    <citation type="submission" date="2024-02" db="EMBL/GenBank/DDBJ databases">
        <title>Bacterial strain from lacustrine sediment.</title>
        <authorList>
            <person name="Petit C."/>
            <person name="Fadhlaoui K."/>
        </authorList>
    </citation>
    <scope>NUCLEOTIDE SEQUENCE [LARGE SCALE GENOMIC DNA]</scope>
    <source>
        <strain evidence="2 3">IPX-CK</strain>
    </source>
</reference>
<proteinExistence type="predicted"/>
<evidence type="ECO:0000313" key="3">
    <source>
        <dbReference type="Proteomes" id="UP001451571"/>
    </source>
</evidence>
<sequence length="756" mass="87609">MAKEIKMGTTICESGQPFNALHTILTGTVRAVYSDGEFFLDKGDIIGLCELYFNTYIFTYIASDDVTIASIPYSVGGLPVMFGKNPNFAQLVTSSCYKQMKNVLEVYEFSKYDCNNLYQYLTDSYNEYVKLSERYRISPRALPDLETIEPLALEEDIPQWLTDFYENMSTVVTQTLPMSPVPYFDYLNGLLMKTSQDIAEIMSVCLIMYDYKSDIARLLMNENRLDLFDLYTTLFFRIGQREEDSTAISAAISRMMINMEGFGSIDHELYKERINAYKETLAFMEEKGSDVPVEDPELAKNAAAVEHSLDIILEYADCDPDIAADFRKYIEEYKKQIDKNAVDDDSRRLRMNITKLFYTIYMSAFQASLHDDSVPTILKMFFQFGYVDEELAGMENVSYLYSIAENFPSSPENHVYTAYEWLKAVYNGEKEPSRNEFDIDYTAHIHELKVTGKITAAQESLLSKNNAKKVIFELENMFPLVNKITFGRISTFCPVFSDHNVLKGLSQTLVTADRITESITRIRSIDFGAYGRETIYSNPDGGVAKEMINVEVLPDIILFPNVGIRGVMWQEIEGKRRTTPARFMSSVFQMEDLLTIMTRLTGEFRWEMCKRVQGARWNDISERSLTSEYFDYIQFYKKNLELSSDARDKIKSAMQKAKNSYKEMFIRDYIIWIMFEAKGAPRLNKVARDILFTHCPFSKDIRERLKMNPLYKDILDRYRIRSAQKLHHMDNLYQKLQKSRLPVPPEIAAQREYLDM</sequence>
<protein>
    <submittedName>
        <fullName evidence="2">Cyclic nucleotide-binding domain-containing protein</fullName>
    </submittedName>
</protein>
<dbReference type="EMBL" id="CP146256">
    <property type="protein sequence ID" value="XAH75743.1"/>
    <property type="molecule type" value="Genomic_DNA"/>
</dbReference>
<keyword evidence="3" id="KW-1185">Reference proteome</keyword>
<accession>A0ABZ3EZN0</accession>
<dbReference type="CDD" id="cd00038">
    <property type="entry name" value="CAP_ED"/>
    <property type="match status" value="1"/>
</dbReference>
<dbReference type="RefSeq" id="WP_342759316.1">
    <property type="nucleotide sequence ID" value="NZ_CP146256.1"/>
</dbReference>